<evidence type="ECO:0000313" key="5">
    <source>
        <dbReference type="EMBL" id="AUX08251.1"/>
    </source>
</evidence>
<dbReference type="GO" id="GO:0016151">
    <property type="term" value="F:nickel cation binding"/>
    <property type="evidence" value="ECO:0007669"/>
    <property type="project" value="UniProtKB-UniRule"/>
</dbReference>
<feature type="binding site" evidence="4">
    <location>
        <position position="73"/>
    </location>
    <ligand>
        <name>Zn(2+)</name>
        <dbReference type="ChEBI" id="CHEBI:29105"/>
    </ligand>
</feature>
<dbReference type="EMBL" id="CP025066">
    <property type="protein sequence ID" value="AUX08251.1"/>
    <property type="molecule type" value="Genomic_DNA"/>
</dbReference>
<dbReference type="PIRSF" id="PIRSF004761">
    <property type="entry name" value="Hydrgn_mat_HypA"/>
    <property type="match status" value="1"/>
</dbReference>
<dbReference type="GO" id="GO:0051604">
    <property type="term" value="P:protein maturation"/>
    <property type="evidence" value="ECO:0007669"/>
    <property type="project" value="InterPro"/>
</dbReference>
<evidence type="ECO:0000256" key="3">
    <source>
        <dbReference type="ARBA" id="ARBA00022833"/>
    </source>
</evidence>
<evidence type="ECO:0000313" key="6">
    <source>
        <dbReference type="Proteomes" id="UP000263012"/>
    </source>
</evidence>
<keyword evidence="2 4" id="KW-0479">Metal-binding</keyword>
<reference evidence="6" key="1">
    <citation type="submission" date="2017-11" db="EMBL/GenBank/DDBJ databases">
        <title>Phenotypic and genomic properties of facultatively anaerobic sulfur-reducing natronoarchaea from hypersaline soda lakes.</title>
        <authorList>
            <person name="Sorokin D.Y."/>
            <person name="Kublanov I.V."/>
            <person name="Roman P."/>
            <person name="Sinninghe Damste J.S."/>
            <person name="Golyshin P.N."/>
            <person name="Rojo D."/>
            <person name="Ciordia S."/>
            <person name="Mena M.D.C."/>
            <person name="Ferrer M."/>
            <person name="Messina E."/>
            <person name="Smedile F."/>
            <person name="La Spada G."/>
            <person name="La Cono V."/>
            <person name="Yakimov M.M."/>
        </authorList>
    </citation>
    <scope>NUCLEOTIDE SEQUENCE [LARGE SCALE GENOMIC DNA]</scope>
    <source>
        <strain evidence="6">AArc-Sl</strain>
    </source>
</reference>
<dbReference type="InterPro" id="IPR000688">
    <property type="entry name" value="HypA/HybF"/>
</dbReference>
<feature type="binding site" evidence="4">
    <location>
        <position position="96"/>
    </location>
    <ligand>
        <name>Zn(2+)</name>
        <dbReference type="ChEBI" id="CHEBI:29105"/>
    </ligand>
</feature>
<dbReference type="GeneID" id="37876938"/>
<comment type="function">
    <text evidence="4">Involved in the maturation of [NiFe] hydrogenases. Required for nickel insertion into the metal center of the hydrogenase.</text>
</comment>
<dbReference type="KEGG" id="hdf:AArcSl_0601"/>
<dbReference type="Proteomes" id="UP000263012">
    <property type="component" value="Chromosome"/>
</dbReference>
<feature type="binding site" evidence="4">
    <location>
        <position position="75"/>
    </location>
    <ligand>
        <name>Zn(2+)</name>
        <dbReference type="ChEBI" id="CHEBI:29105"/>
    </ligand>
</feature>
<feature type="binding site" evidence="4">
    <location>
        <position position="2"/>
    </location>
    <ligand>
        <name>Ni(2+)</name>
        <dbReference type="ChEBI" id="CHEBI:49786"/>
    </ligand>
</feature>
<dbReference type="Gene3D" id="3.30.2320.80">
    <property type="match status" value="1"/>
</dbReference>
<proteinExistence type="inferred from homology"/>
<evidence type="ECO:0000256" key="2">
    <source>
        <dbReference type="ARBA" id="ARBA00022723"/>
    </source>
</evidence>
<dbReference type="HAMAP" id="MF_00213">
    <property type="entry name" value="HypA_HybF"/>
    <property type="match status" value="1"/>
</dbReference>
<protein>
    <recommendedName>
        <fullName evidence="4">Hydrogenase maturation factor HypA</fullName>
    </recommendedName>
</protein>
<dbReference type="RefSeq" id="WP_119814837.1">
    <property type="nucleotide sequence ID" value="NZ_CP025066.1"/>
</dbReference>
<organism evidence="5 6">
    <name type="scientific">Halalkaliarchaeum desulfuricum</name>
    <dbReference type="NCBI Taxonomy" id="2055893"/>
    <lineage>
        <taxon>Archaea</taxon>
        <taxon>Methanobacteriati</taxon>
        <taxon>Methanobacteriota</taxon>
        <taxon>Stenosarchaea group</taxon>
        <taxon>Halobacteria</taxon>
        <taxon>Halobacteriales</taxon>
        <taxon>Haloferacaceae</taxon>
        <taxon>Halalkaliarchaeum</taxon>
    </lineage>
</organism>
<dbReference type="GO" id="GO:0008270">
    <property type="term" value="F:zinc ion binding"/>
    <property type="evidence" value="ECO:0007669"/>
    <property type="project" value="UniProtKB-UniRule"/>
</dbReference>
<keyword evidence="6" id="KW-1185">Reference proteome</keyword>
<sequence>MHEISVASGILDRAISAAEEHGADRVDAITIEIGRATHVNPDQLVFCVETVAEGTPIAGAAVRTDVVDPVAACDCGWRGEPDDLGLVGGFAPDVRCPECGERTELVRGRECRLASIEVPEVDDESGQTPTQER</sequence>
<name>A0A343TGM9_9EURY</name>
<feature type="binding site" evidence="4">
    <location>
        <position position="99"/>
    </location>
    <ligand>
        <name>Zn(2+)</name>
        <dbReference type="ChEBI" id="CHEBI:29105"/>
    </ligand>
</feature>
<dbReference type="AlphaFoldDB" id="A0A343TGM9"/>
<comment type="similarity">
    <text evidence="4">Belongs to the HypA/HybF family.</text>
</comment>
<evidence type="ECO:0000256" key="4">
    <source>
        <dbReference type="HAMAP-Rule" id="MF_00213"/>
    </source>
</evidence>
<accession>A0A343TGM9</accession>
<keyword evidence="1 4" id="KW-0533">Nickel</keyword>
<gene>
    <name evidence="4 5" type="primary">hypA</name>
    <name evidence="5" type="ORF">AArcSl_0601</name>
</gene>
<dbReference type="PANTHER" id="PTHR34535:SF3">
    <property type="entry name" value="HYDROGENASE MATURATION FACTOR HYPA"/>
    <property type="match status" value="1"/>
</dbReference>
<dbReference type="OrthoDB" id="36835at2157"/>
<evidence type="ECO:0000256" key="1">
    <source>
        <dbReference type="ARBA" id="ARBA00022596"/>
    </source>
</evidence>
<dbReference type="PANTHER" id="PTHR34535">
    <property type="entry name" value="HYDROGENASE MATURATION FACTOR HYPA"/>
    <property type="match status" value="1"/>
</dbReference>
<keyword evidence="3 4" id="KW-0862">Zinc</keyword>
<dbReference type="Pfam" id="PF01155">
    <property type="entry name" value="HypA"/>
    <property type="match status" value="1"/>
</dbReference>